<dbReference type="STRING" id="1489064.WH96_20670"/>
<dbReference type="Proteomes" id="UP000035444">
    <property type="component" value="Unassembled WGS sequence"/>
</dbReference>
<dbReference type="AlphaFoldDB" id="A0A0H2M9M9"/>
<evidence type="ECO:0000313" key="3">
    <source>
        <dbReference type="Proteomes" id="UP000035444"/>
    </source>
</evidence>
<keyword evidence="3" id="KW-1185">Reference proteome</keyword>
<dbReference type="EMBL" id="LAQL01000033">
    <property type="protein sequence ID" value="KLN58871.1"/>
    <property type="molecule type" value="Genomic_DNA"/>
</dbReference>
<organism evidence="2 3">
    <name type="scientific">Kiloniella spongiae</name>
    <dbReference type="NCBI Taxonomy" id="1489064"/>
    <lineage>
        <taxon>Bacteria</taxon>
        <taxon>Pseudomonadati</taxon>
        <taxon>Pseudomonadota</taxon>
        <taxon>Alphaproteobacteria</taxon>
        <taxon>Rhodospirillales</taxon>
        <taxon>Kiloniellaceae</taxon>
        <taxon>Kiloniella</taxon>
    </lineage>
</organism>
<reference evidence="2 3" key="1">
    <citation type="submission" date="2015-03" db="EMBL/GenBank/DDBJ databases">
        <title>Genome Sequence of Kiloniella spongiae MEBiC09566, isolated from a marine sponge.</title>
        <authorList>
            <person name="Shao Z."/>
            <person name="Wang L."/>
            <person name="Li X."/>
        </authorList>
    </citation>
    <scope>NUCLEOTIDE SEQUENCE [LARGE SCALE GENOMIC DNA]</scope>
    <source>
        <strain evidence="2 3">MEBiC09566</strain>
    </source>
</reference>
<sequence length="71" mass="8337">MTKLFVLYHVEEVDDFRERVKTLGVFDDKNEAVKAKRLLMLKSDFLGKDEGFLIDCLELNHTNWKEGYGIN</sequence>
<accession>A0A0H2M9M9</accession>
<evidence type="ECO:0000313" key="2">
    <source>
        <dbReference type="EMBL" id="KLN58871.1"/>
    </source>
</evidence>
<feature type="domain" description="DUF7336" evidence="1">
    <location>
        <begin position="3"/>
        <end position="66"/>
    </location>
</feature>
<dbReference type="InterPro" id="IPR055760">
    <property type="entry name" value="DUF7336"/>
</dbReference>
<protein>
    <recommendedName>
        <fullName evidence="1">DUF7336 domain-containing protein</fullName>
    </recommendedName>
</protein>
<gene>
    <name evidence="2" type="ORF">WH96_20670</name>
</gene>
<dbReference type="Pfam" id="PF24024">
    <property type="entry name" value="DUF7336"/>
    <property type="match status" value="1"/>
</dbReference>
<evidence type="ECO:0000259" key="1">
    <source>
        <dbReference type="Pfam" id="PF24024"/>
    </source>
</evidence>
<name>A0A0H2M9M9_9PROT</name>
<comment type="caution">
    <text evidence="2">The sequence shown here is derived from an EMBL/GenBank/DDBJ whole genome shotgun (WGS) entry which is preliminary data.</text>
</comment>
<proteinExistence type="predicted"/>